<dbReference type="AlphaFoldDB" id="A0A9D2API0"/>
<name>A0A9D2API0_9BACT</name>
<dbReference type="SUPFAM" id="SSF53300">
    <property type="entry name" value="vWA-like"/>
    <property type="match status" value="1"/>
</dbReference>
<keyword evidence="2 5" id="KW-0812">Transmembrane</keyword>
<keyword evidence="1" id="KW-1003">Cell membrane</keyword>
<gene>
    <name evidence="7" type="ORF">H9982_02715</name>
</gene>
<protein>
    <submittedName>
        <fullName evidence="7">VWA domain-containing protein</fullName>
    </submittedName>
</protein>
<dbReference type="PROSITE" id="PS50234">
    <property type="entry name" value="VWFA"/>
    <property type="match status" value="1"/>
</dbReference>
<evidence type="ECO:0000256" key="2">
    <source>
        <dbReference type="ARBA" id="ARBA00022692"/>
    </source>
</evidence>
<evidence type="ECO:0000313" key="8">
    <source>
        <dbReference type="Proteomes" id="UP000824246"/>
    </source>
</evidence>
<dbReference type="Pfam" id="PF07584">
    <property type="entry name" value="BatA"/>
    <property type="match status" value="1"/>
</dbReference>
<feature type="domain" description="VWFA" evidence="6">
    <location>
        <begin position="91"/>
        <end position="288"/>
    </location>
</feature>
<dbReference type="Proteomes" id="UP000824246">
    <property type="component" value="Unassembled WGS sequence"/>
</dbReference>
<feature type="transmembrane region" description="Helical" evidence="5">
    <location>
        <begin position="6"/>
        <end position="26"/>
    </location>
</feature>
<dbReference type="InterPro" id="IPR036465">
    <property type="entry name" value="vWFA_dom_sf"/>
</dbReference>
<evidence type="ECO:0000256" key="4">
    <source>
        <dbReference type="ARBA" id="ARBA00023136"/>
    </source>
</evidence>
<dbReference type="PANTHER" id="PTHR22550:SF5">
    <property type="entry name" value="LEUCINE ZIPPER PROTEIN 4"/>
    <property type="match status" value="1"/>
</dbReference>
<sequence>MFRFAQPLYLYLLLLVPFLWGLYLYARYRRRKNLAKFGNPAFLSVLSPDVSRWRPLVKITLQTLAFVVIVFMLARPQFGSKLETVKKKGIEVMVALDVSNSMMARDINPTRLDKAKMMLSKLVDDLDNDKVGLIVFAGDAYTQLPITTDYVSAKMFLQSINPQMVPTQGTAIGSAISTAMKSFSPDSPADKAIIVITDGENHEDDAVQAAAAAAEQGIKVDVIGIGSLQGAPIPVGGSDNNFIKDNDGNVVITKLNEAMAQEIARAGKGIYARADNTNGALRALQKELDTMKSTELDSKVYSEYNEQFPGLAWIALVILLLDVFLLDRKNGIISKINFFTK</sequence>
<feature type="transmembrane region" description="Helical" evidence="5">
    <location>
        <begin position="308"/>
        <end position="326"/>
    </location>
</feature>
<dbReference type="Pfam" id="PF00092">
    <property type="entry name" value="VWA"/>
    <property type="match status" value="1"/>
</dbReference>
<comment type="caution">
    <text evidence="7">The sequence shown here is derived from an EMBL/GenBank/DDBJ whole genome shotgun (WGS) entry which is preliminary data.</text>
</comment>
<keyword evidence="3 5" id="KW-1133">Transmembrane helix</keyword>
<dbReference type="InterPro" id="IPR050768">
    <property type="entry name" value="UPF0353/GerABKA_families"/>
</dbReference>
<dbReference type="SMART" id="SM00327">
    <property type="entry name" value="VWA"/>
    <property type="match status" value="1"/>
</dbReference>
<dbReference type="PANTHER" id="PTHR22550">
    <property type="entry name" value="SPORE GERMINATION PROTEIN"/>
    <property type="match status" value="1"/>
</dbReference>
<organism evidence="7 8">
    <name type="scientific">Candidatus Barnesiella excrementipullorum</name>
    <dbReference type="NCBI Taxonomy" id="2838479"/>
    <lineage>
        <taxon>Bacteria</taxon>
        <taxon>Pseudomonadati</taxon>
        <taxon>Bacteroidota</taxon>
        <taxon>Bacteroidia</taxon>
        <taxon>Bacteroidales</taxon>
        <taxon>Barnesiellaceae</taxon>
        <taxon>Barnesiella</taxon>
    </lineage>
</organism>
<dbReference type="InterPro" id="IPR024163">
    <property type="entry name" value="Aerotolerance_reg_N"/>
</dbReference>
<dbReference type="EMBL" id="DXFB01000072">
    <property type="protein sequence ID" value="HIX45113.1"/>
    <property type="molecule type" value="Genomic_DNA"/>
</dbReference>
<feature type="transmembrane region" description="Helical" evidence="5">
    <location>
        <begin position="56"/>
        <end position="74"/>
    </location>
</feature>
<reference evidence="7" key="2">
    <citation type="submission" date="2021-04" db="EMBL/GenBank/DDBJ databases">
        <authorList>
            <person name="Gilroy R."/>
        </authorList>
    </citation>
    <scope>NUCLEOTIDE SEQUENCE</scope>
    <source>
        <strain evidence="7">ChiHjej12B11-16260</strain>
    </source>
</reference>
<proteinExistence type="predicted"/>
<evidence type="ECO:0000259" key="6">
    <source>
        <dbReference type="PROSITE" id="PS50234"/>
    </source>
</evidence>
<evidence type="ECO:0000256" key="1">
    <source>
        <dbReference type="ARBA" id="ARBA00022475"/>
    </source>
</evidence>
<keyword evidence="4 5" id="KW-0472">Membrane</keyword>
<evidence type="ECO:0000256" key="3">
    <source>
        <dbReference type="ARBA" id="ARBA00022989"/>
    </source>
</evidence>
<reference evidence="7" key="1">
    <citation type="journal article" date="2021" name="PeerJ">
        <title>Extensive microbial diversity within the chicken gut microbiome revealed by metagenomics and culture.</title>
        <authorList>
            <person name="Gilroy R."/>
            <person name="Ravi A."/>
            <person name="Getino M."/>
            <person name="Pursley I."/>
            <person name="Horton D.L."/>
            <person name="Alikhan N.F."/>
            <person name="Baker D."/>
            <person name="Gharbi K."/>
            <person name="Hall N."/>
            <person name="Watson M."/>
            <person name="Adriaenssens E.M."/>
            <person name="Foster-Nyarko E."/>
            <person name="Jarju S."/>
            <person name="Secka A."/>
            <person name="Antonio M."/>
            <person name="Oren A."/>
            <person name="Chaudhuri R.R."/>
            <person name="La Ragione R."/>
            <person name="Hildebrand F."/>
            <person name="Pallen M.J."/>
        </authorList>
    </citation>
    <scope>NUCLEOTIDE SEQUENCE</scope>
    <source>
        <strain evidence="7">ChiHjej12B11-16260</strain>
    </source>
</reference>
<accession>A0A9D2API0</accession>
<evidence type="ECO:0000256" key="5">
    <source>
        <dbReference type="SAM" id="Phobius"/>
    </source>
</evidence>
<dbReference type="Gene3D" id="3.40.50.410">
    <property type="entry name" value="von Willebrand factor, type A domain"/>
    <property type="match status" value="1"/>
</dbReference>
<evidence type="ECO:0000313" key="7">
    <source>
        <dbReference type="EMBL" id="HIX45113.1"/>
    </source>
</evidence>
<dbReference type="InterPro" id="IPR002035">
    <property type="entry name" value="VWF_A"/>
</dbReference>